<dbReference type="InterPro" id="IPR006016">
    <property type="entry name" value="UspA"/>
</dbReference>
<dbReference type="Gene3D" id="3.40.50.620">
    <property type="entry name" value="HUPs"/>
    <property type="match status" value="1"/>
</dbReference>
<dbReference type="PANTHER" id="PTHR46989">
    <property type="entry name" value="USP DOMAIN-CONTAINING PROTEIN"/>
    <property type="match status" value="1"/>
</dbReference>
<comment type="caution">
    <text evidence="2">The sequence shown here is derived from an EMBL/GenBank/DDBJ whole genome shotgun (WGS) entry which is preliminary data.</text>
</comment>
<dbReference type="SUPFAM" id="SSF52402">
    <property type="entry name" value="Adenine nucleotide alpha hydrolases-like"/>
    <property type="match status" value="1"/>
</dbReference>
<dbReference type="PRINTS" id="PR01438">
    <property type="entry name" value="UNVRSLSTRESS"/>
</dbReference>
<dbReference type="PANTHER" id="PTHR46989:SF3">
    <property type="entry name" value="USPA DOMAIN-CONTAINING PROTEIN"/>
    <property type="match status" value="1"/>
</dbReference>
<accession>A0ABN8Q3J2</accession>
<dbReference type="CDD" id="cd23659">
    <property type="entry name" value="USP_At3g01520-like"/>
    <property type="match status" value="1"/>
</dbReference>
<evidence type="ECO:0000259" key="1">
    <source>
        <dbReference type="Pfam" id="PF00582"/>
    </source>
</evidence>
<protein>
    <recommendedName>
        <fullName evidence="1">UspA domain-containing protein</fullName>
    </recommendedName>
</protein>
<evidence type="ECO:0000313" key="3">
    <source>
        <dbReference type="Proteomes" id="UP001159405"/>
    </source>
</evidence>
<feature type="domain" description="UspA" evidence="1">
    <location>
        <begin position="9"/>
        <end position="156"/>
    </location>
</feature>
<dbReference type="InterPro" id="IPR006015">
    <property type="entry name" value="Universal_stress_UspA"/>
</dbReference>
<dbReference type="Proteomes" id="UP001159405">
    <property type="component" value="Unassembled WGS sequence"/>
</dbReference>
<reference evidence="2 3" key="1">
    <citation type="submission" date="2022-05" db="EMBL/GenBank/DDBJ databases">
        <authorList>
            <consortium name="Genoscope - CEA"/>
            <person name="William W."/>
        </authorList>
    </citation>
    <scope>NUCLEOTIDE SEQUENCE [LARGE SCALE GENOMIC DNA]</scope>
</reference>
<dbReference type="EMBL" id="CALNXK010000098">
    <property type="protein sequence ID" value="CAH3154241.1"/>
    <property type="molecule type" value="Genomic_DNA"/>
</dbReference>
<organism evidence="2 3">
    <name type="scientific">Porites lobata</name>
    <dbReference type="NCBI Taxonomy" id="104759"/>
    <lineage>
        <taxon>Eukaryota</taxon>
        <taxon>Metazoa</taxon>
        <taxon>Cnidaria</taxon>
        <taxon>Anthozoa</taxon>
        <taxon>Hexacorallia</taxon>
        <taxon>Scleractinia</taxon>
        <taxon>Fungiina</taxon>
        <taxon>Poritidae</taxon>
        <taxon>Porites</taxon>
    </lineage>
</organism>
<dbReference type="Pfam" id="PF00582">
    <property type="entry name" value="Usp"/>
    <property type="match status" value="1"/>
</dbReference>
<proteinExistence type="predicted"/>
<dbReference type="InterPro" id="IPR014729">
    <property type="entry name" value="Rossmann-like_a/b/a_fold"/>
</dbReference>
<gene>
    <name evidence="2" type="ORF">PLOB_00049919</name>
</gene>
<evidence type="ECO:0000313" key="2">
    <source>
        <dbReference type="EMBL" id="CAH3154241.1"/>
    </source>
</evidence>
<keyword evidence="3" id="KW-1185">Reference proteome</keyword>
<name>A0ABN8Q3J2_9CNID</name>
<sequence>MTESETTDRKIVFGVDASEHSERAFDWYINHLCDKERDHVMFVHAQEYPITPNDMYPHGSYLTFENWQSIKDKSDREVKELLECYGKKCKQQKIKFELYKKEHSTPGEVICQLAADSKAQLIVTGSRGMGTIRRTFLGSVSDYCVHHSLVPVAVVPPPVEGCGQ</sequence>